<dbReference type="Proteomes" id="UP001303408">
    <property type="component" value="Chromosome"/>
</dbReference>
<gene>
    <name evidence="3" type="ORF">RN606_08440</name>
    <name evidence="4" type="ORF">RN607_08665</name>
</gene>
<name>A0AA96F5Z8_9MICO</name>
<evidence type="ECO:0000313" key="5">
    <source>
        <dbReference type="Proteomes" id="UP001304125"/>
    </source>
</evidence>
<dbReference type="KEGG" id="dcp:RN607_08665"/>
<protein>
    <recommendedName>
        <fullName evidence="6">DUF5666 domain-containing protein</fullName>
    </recommendedName>
</protein>
<proteinExistence type="predicted"/>
<feature type="signal peptide" evidence="2">
    <location>
        <begin position="1"/>
        <end position="28"/>
    </location>
</feature>
<sequence>MNTTRTTLAAACCGAALLLAGCSSSDSAADTTAGSDASTAPQMSDSAAGAQPSGLTGEIAYVSGTTAQVQDGSSQTAVTWTDDTTFTQQVDIALADVSVGSCVVVTLGDDGSASTIAVTDAADDGTCSTGFGGGMGGGVPGDMPSGAPGDGQMPTDMPTDMPTTMPTGSSDGFTVPSGDATAMPSGGGFDTSSFVSGTVTTVGSDSLTVESTDGTSTDVSVTADSSITGTQDADASAIVVGMCLTAMGDADSSGGYAATSISVFDGGDAGCVSATSFGGRGGGMAGGPVQTDSSAQ</sequence>
<keyword evidence="2" id="KW-0732">Signal</keyword>
<accession>A0AA96F5Z8</accession>
<evidence type="ECO:0000313" key="4">
    <source>
        <dbReference type="EMBL" id="WNM26272.1"/>
    </source>
</evidence>
<dbReference type="EMBL" id="CP134880">
    <property type="protein sequence ID" value="WNM26272.1"/>
    <property type="molecule type" value="Genomic_DNA"/>
</dbReference>
<evidence type="ECO:0008006" key="6">
    <source>
        <dbReference type="Google" id="ProtNLM"/>
    </source>
</evidence>
<feature type="compositionally biased region" description="Low complexity" evidence="1">
    <location>
        <begin position="30"/>
        <end position="40"/>
    </location>
</feature>
<evidence type="ECO:0000313" key="3">
    <source>
        <dbReference type="EMBL" id="WNM23395.1"/>
    </source>
</evidence>
<dbReference type="EMBL" id="CP134879">
    <property type="protein sequence ID" value="WNM23395.1"/>
    <property type="molecule type" value="Genomic_DNA"/>
</dbReference>
<dbReference type="Proteomes" id="UP001304125">
    <property type="component" value="Chromosome"/>
</dbReference>
<evidence type="ECO:0000256" key="1">
    <source>
        <dbReference type="SAM" id="MobiDB-lite"/>
    </source>
</evidence>
<keyword evidence="5" id="KW-1185">Reference proteome</keyword>
<organism evidence="3 5">
    <name type="scientific">Demequina capsici</name>
    <dbReference type="NCBI Taxonomy" id="3075620"/>
    <lineage>
        <taxon>Bacteria</taxon>
        <taxon>Bacillati</taxon>
        <taxon>Actinomycetota</taxon>
        <taxon>Actinomycetes</taxon>
        <taxon>Micrococcales</taxon>
        <taxon>Demequinaceae</taxon>
        <taxon>Demequina</taxon>
    </lineage>
</organism>
<accession>A0AA96FAC3</accession>
<dbReference type="AlphaFoldDB" id="A0AA96F5Z8"/>
<reference evidence="3 5" key="1">
    <citation type="submission" date="2023-09" db="EMBL/GenBank/DDBJ databases">
        <title>Demequina sp. a novel bacteria isolated from Capsicum annuum.</title>
        <authorList>
            <person name="Humaira Z."/>
            <person name="Lee J."/>
            <person name="Cho D."/>
        </authorList>
    </citation>
    <scope>NUCLEOTIDE SEQUENCE [LARGE SCALE GENOMIC DNA]</scope>
    <source>
        <strain evidence="3 5">OYTSA14</strain>
        <strain evidence="4">PMTSA13</strain>
    </source>
</reference>
<dbReference type="PROSITE" id="PS51257">
    <property type="entry name" value="PROKAR_LIPOPROTEIN"/>
    <property type="match status" value="1"/>
</dbReference>
<dbReference type="RefSeq" id="WP_313496275.1">
    <property type="nucleotide sequence ID" value="NZ_CP134879.1"/>
</dbReference>
<feature type="region of interest" description="Disordered" evidence="1">
    <location>
        <begin position="30"/>
        <end position="52"/>
    </location>
</feature>
<evidence type="ECO:0000256" key="2">
    <source>
        <dbReference type="SAM" id="SignalP"/>
    </source>
</evidence>
<feature type="chain" id="PRO_5044705322" description="DUF5666 domain-containing protein" evidence="2">
    <location>
        <begin position="29"/>
        <end position="296"/>
    </location>
</feature>